<evidence type="ECO:0000313" key="2">
    <source>
        <dbReference type="EMBL" id="OTQ48445.1"/>
    </source>
</evidence>
<accession>A0A242NSC0</accession>
<dbReference type="RefSeq" id="WP_086320993.1">
    <property type="nucleotide sequence ID" value="NZ_NASG01000009.1"/>
</dbReference>
<gene>
    <name evidence="2" type="ORF">B6D06_09760</name>
</gene>
<keyword evidence="1" id="KW-0812">Transmembrane</keyword>
<evidence type="ECO:0000313" key="3">
    <source>
        <dbReference type="Proteomes" id="UP000194968"/>
    </source>
</evidence>
<dbReference type="EMBL" id="NASK01000102">
    <property type="protein sequence ID" value="OTQ48445.1"/>
    <property type="molecule type" value="Genomic_DNA"/>
</dbReference>
<name>A0A242NSC0_9GAMM</name>
<organism evidence="2 3">
    <name type="scientific">Gilliamella apis</name>
    <dbReference type="NCBI Taxonomy" id="1970738"/>
    <lineage>
        <taxon>Bacteria</taxon>
        <taxon>Pseudomonadati</taxon>
        <taxon>Pseudomonadota</taxon>
        <taxon>Gammaproteobacteria</taxon>
        <taxon>Orbales</taxon>
        <taxon>Orbaceae</taxon>
        <taxon>Gilliamella</taxon>
    </lineage>
</organism>
<dbReference type="OrthoDB" id="7059963at2"/>
<proteinExistence type="predicted"/>
<keyword evidence="1" id="KW-0472">Membrane</keyword>
<evidence type="ECO:0008006" key="4">
    <source>
        <dbReference type="Google" id="ProtNLM"/>
    </source>
</evidence>
<dbReference type="Proteomes" id="UP000194968">
    <property type="component" value="Unassembled WGS sequence"/>
</dbReference>
<reference evidence="2 3" key="1">
    <citation type="submission" date="2017-03" db="EMBL/GenBank/DDBJ databases">
        <title>Comparative genomics of honeybee gut symbionts reveal geographically distinct and subgroup specific antibiotic resistance.</title>
        <authorList>
            <person name="Ludvigsen J."/>
            <person name="Porcellato D."/>
            <person name="Labee-Lund T.M."/>
            <person name="Amdam G.V."/>
            <person name="Rudi K."/>
        </authorList>
    </citation>
    <scope>NUCLEOTIDE SEQUENCE [LARGE SCALE GENOMIC DNA]</scope>
    <source>
        <strain evidence="2 3">A-4-12</strain>
    </source>
</reference>
<dbReference type="Pfam" id="PF10713">
    <property type="entry name" value="DUF2509"/>
    <property type="match status" value="1"/>
</dbReference>
<feature type="transmembrane region" description="Helical" evidence="1">
    <location>
        <begin position="12"/>
        <end position="35"/>
    </location>
</feature>
<comment type="caution">
    <text evidence="2">The sequence shown here is derived from an EMBL/GenBank/DDBJ whole genome shotgun (WGS) entry which is preliminary data.</text>
</comment>
<dbReference type="InterPro" id="IPR019652">
    <property type="entry name" value="DUF2509"/>
</dbReference>
<evidence type="ECO:0000256" key="1">
    <source>
        <dbReference type="SAM" id="Phobius"/>
    </source>
</evidence>
<sequence>MKIHFNKKTTQIDGFSTLIMVIILTIVGLILLTGFQAIVNSLKKNYLIEIQYYRQFNLASSSLNWAIQQTWQLPTEEWQCLSDAQYHLTACIKKSRLKVDNYTLVRAQADDYYLYMLTHFADNHLIIEKGHWLDYCPEKRLVDCE</sequence>
<protein>
    <recommendedName>
        <fullName evidence="4">DUF2509 domain-containing protein</fullName>
    </recommendedName>
</protein>
<dbReference type="AlphaFoldDB" id="A0A242NSC0"/>
<keyword evidence="1" id="KW-1133">Transmembrane helix</keyword>